<dbReference type="GO" id="GO:0030414">
    <property type="term" value="F:peptidase inhibitor activity"/>
    <property type="evidence" value="ECO:0007669"/>
    <property type="project" value="InterPro"/>
</dbReference>
<dbReference type="EMBL" id="QCYY01000811">
    <property type="protein sequence ID" value="ROT82523.1"/>
    <property type="molecule type" value="Genomic_DNA"/>
</dbReference>
<reference evidence="3 4" key="2">
    <citation type="submission" date="2019-01" db="EMBL/GenBank/DDBJ databases">
        <title>The decoding of complex shrimp genome reveals the adaptation for benthos swimmer, frequently molting mechanism and breeding impact on genome.</title>
        <authorList>
            <person name="Sun Y."/>
            <person name="Gao Y."/>
            <person name="Yu Y."/>
        </authorList>
    </citation>
    <scope>NUCLEOTIDE SEQUENCE [LARGE SCALE GENOMIC DNA]</scope>
    <source>
        <tissue evidence="3">Muscle</tissue>
    </source>
</reference>
<keyword evidence="4" id="KW-1185">Reference proteome</keyword>
<sequence length="102" mass="11125">MSSTAVRVCALLLVVLMVQNSWAGRPREKPGVCPAFPAPPPPPGGIDFSPDKLGFERTGCRGDYECEGDLKCCAAGVCCHFFCTKPLDRPHWIGLCLDRLFQ</sequence>
<dbReference type="AlphaFoldDB" id="A0A423U1D8"/>
<dbReference type="GO" id="GO:0005576">
    <property type="term" value="C:extracellular region"/>
    <property type="evidence" value="ECO:0007669"/>
    <property type="project" value="InterPro"/>
</dbReference>
<name>A0A423U1D8_PENVA</name>
<feature type="chain" id="PRO_5019473118" description="WAP domain-containing protein" evidence="1">
    <location>
        <begin position="24"/>
        <end position="102"/>
    </location>
</feature>
<evidence type="ECO:0000313" key="3">
    <source>
        <dbReference type="EMBL" id="ROT82523.1"/>
    </source>
</evidence>
<evidence type="ECO:0000259" key="2">
    <source>
        <dbReference type="PROSITE" id="PS51390"/>
    </source>
</evidence>
<dbReference type="Pfam" id="PF00095">
    <property type="entry name" value="WAP"/>
    <property type="match status" value="1"/>
</dbReference>
<dbReference type="PRINTS" id="PR00003">
    <property type="entry name" value="4DISULPHCORE"/>
</dbReference>
<evidence type="ECO:0000313" key="4">
    <source>
        <dbReference type="Proteomes" id="UP000283509"/>
    </source>
</evidence>
<feature type="signal peptide" evidence="1">
    <location>
        <begin position="1"/>
        <end position="23"/>
    </location>
</feature>
<feature type="domain" description="WAP" evidence="2">
    <location>
        <begin position="26"/>
        <end position="87"/>
    </location>
</feature>
<comment type="caution">
    <text evidence="3">The sequence shown here is derived from an EMBL/GenBank/DDBJ whole genome shotgun (WGS) entry which is preliminary data.</text>
</comment>
<organism evidence="3 4">
    <name type="scientific">Penaeus vannamei</name>
    <name type="common">Whiteleg shrimp</name>
    <name type="synonym">Litopenaeus vannamei</name>
    <dbReference type="NCBI Taxonomy" id="6689"/>
    <lineage>
        <taxon>Eukaryota</taxon>
        <taxon>Metazoa</taxon>
        <taxon>Ecdysozoa</taxon>
        <taxon>Arthropoda</taxon>
        <taxon>Crustacea</taxon>
        <taxon>Multicrustacea</taxon>
        <taxon>Malacostraca</taxon>
        <taxon>Eumalacostraca</taxon>
        <taxon>Eucarida</taxon>
        <taxon>Decapoda</taxon>
        <taxon>Dendrobranchiata</taxon>
        <taxon>Penaeoidea</taxon>
        <taxon>Penaeidae</taxon>
        <taxon>Penaeus</taxon>
    </lineage>
</organism>
<gene>
    <name evidence="3" type="ORF">C7M84_024307</name>
</gene>
<accession>A0A423U1D8</accession>
<proteinExistence type="predicted"/>
<dbReference type="PROSITE" id="PS51390">
    <property type="entry name" value="WAP"/>
    <property type="match status" value="1"/>
</dbReference>
<protein>
    <recommendedName>
        <fullName evidence="2">WAP domain-containing protein</fullName>
    </recommendedName>
</protein>
<dbReference type="Gene3D" id="4.10.75.10">
    <property type="entry name" value="Elafin-like"/>
    <property type="match status" value="1"/>
</dbReference>
<dbReference type="InterPro" id="IPR036645">
    <property type="entry name" value="Elafin-like_sf"/>
</dbReference>
<keyword evidence="1" id="KW-0732">Signal</keyword>
<dbReference type="Proteomes" id="UP000283509">
    <property type="component" value="Unassembled WGS sequence"/>
</dbReference>
<dbReference type="InterPro" id="IPR008197">
    <property type="entry name" value="WAP_dom"/>
</dbReference>
<dbReference type="OrthoDB" id="6360870at2759"/>
<reference evidence="3 4" key="1">
    <citation type="submission" date="2018-04" db="EMBL/GenBank/DDBJ databases">
        <authorList>
            <person name="Zhang X."/>
            <person name="Yuan J."/>
            <person name="Li F."/>
            <person name="Xiang J."/>
        </authorList>
    </citation>
    <scope>NUCLEOTIDE SEQUENCE [LARGE SCALE GENOMIC DNA]</scope>
    <source>
        <tissue evidence="3">Muscle</tissue>
    </source>
</reference>
<evidence type="ECO:0000256" key="1">
    <source>
        <dbReference type="SAM" id="SignalP"/>
    </source>
</evidence>